<accession>K9UHX7</accession>
<evidence type="ECO:0000313" key="3">
    <source>
        <dbReference type="Proteomes" id="UP000010366"/>
    </source>
</evidence>
<dbReference type="eggNOG" id="ENOG50300AM">
    <property type="taxonomic scope" value="Bacteria"/>
</dbReference>
<gene>
    <name evidence="2" type="ORF">Cha6605_3029</name>
</gene>
<keyword evidence="3" id="KW-1185">Reference proteome</keyword>
<protein>
    <recommendedName>
        <fullName evidence="4">DUF3859 domain-containing protein</fullName>
    </recommendedName>
</protein>
<keyword evidence="1" id="KW-1133">Transmembrane helix</keyword>
<proteinExistence type="predicted"/>
<dbReference type="RefSeq" id="WP_015160204.1">
    <property type="nucleotide sequence ID" value="NC_019697.1"/>
</dbReference>
<evidence type="ECO:0000313" key="2">
    <source>
        <dbReference type="EMBL" id="AFY94061.1"/>
    </source>
</evidence>
<dbReference type="EMBL" id="CP003600">
    <property type="protein sequence ID" value="AFY94061.1"/>
    <property type="molecule type" value="Genomic_DNA"/>
</dbReference>
<keyword evidence="1" id="KW-0472">Membrane</keyword>
<name>K9UHX7_CHAP6</name>
<dbReference type="OrthoDB" id="529787at2"/>
<evidence type="ECO:0008006" key="4">
    <source>
        <dbReference type="Google" id="ProtNLM"/>
    </source>
</evidence>
<dbReference type="KEGG" id="cmp:Cha6605_3029"/>
<keyword evidence="1" id="KW-0812">Transmembrane</keyword>
<feature type="transmembrane region" description="Helical" evidence="1">
    <location>
        <begin position="70"/>
        <end position="89"/>
    </location>
</feature>
<organism evidence="2 3">
    <name type="scientific">Chamaesiphon minutus (strain ATCC 27169 / PCC 6605)</name>
    <dbReference type="NCBI Taxonomy" id="1173020"/>
    <lineage>
        <taxon>Bacteria</taxon>
        <taxon>Bacillati</taxon>
        <taxon>Cyanobacteriota</taxon>
        <taxon>Cyanophyceae</taxon>
        <taxon>Gomontiellales</taxon>
        <taxon>Chamaesiphonaceae</taxon>
        <taxon>Chamaesiphon</taxon>
    </lineage>
</organism>
<sequence length="205" mass="22822">MERRLTAQQLEQIVGEVGRLADRQQAELDRSEVQKILQELNLPPELLDEAMVQVQRKEALARQQQRNRGIAIASIAALVAIVIGTGMFFQTRSSSLAKITATQDRITLVQDNGENLQAVDRGAAIAYRVTLNDAPVGETLNLTCNWLDPTGKVVHTNRYDTKNITTPVWNTQCRYQLPANAATGAWIVQMKVGDRIIEQSPFDVN</sequence>
<reference evidence="2 3" key="1">
    <citation type="submission" date="2012-05" db="EMBL/GenBank/DDBJ databases">
        <title>Finished chromosome of genome of Chamaesiphon sp. PCC 6605.</title>
        <authorList>
            <consortium name="US DOE Joint Genome Institute"/>
            <person name="Gugger M."/>
            <person name="Coursin T."/>
            <person name="Rippka R."/>
            <person name="Tandeau De Marsac N."/>
            <person name="Huntemann M."/>
            <person name="Wei C.-L."/>
            <person name="Han J."/>
            <person name="Detter J.C."/>
            <person name="Han C."/>
            <person name="Tapia R."/>
            <person name="Chen A."/>
            <person name="Kyrpides N."/>
            <person name="Mavromatis K."/>
            <person name="Markowitz V."/>
            <person name="Szeto E."/>
            <person name="Ivanova N."/>
            <person name="Pagani I."/>
            <person name="Pati A."/>
            <person name="Goodwin L."/>
            <person name="Nordberg H.P."/>
            <person name="Cantor M.N."/>
            <person name="Hua S.X."/>
            <person name="Woyke T."/>
            <person name="Kerfeld C.A."/>
        </authorList>
    </citation>
    <scope>NUCLEOTIDE SEQUENCE [LARGE SCALE GENOMIC DNA]</scope>
    <source>
        <strain evidence="3">ATCC 27169 / PCC 6605</strain>
    </source>
</reference>
<dbReference type="Proteomes" id="UP000010366">
    <property type="component" value="Chromosome"/>
</dbReference>
<evidence type="ECO:0000256" key="1">
    <source>
        <dbReference type="SAM" id="Phobius"/>
    </source>
</evidence>
<dbReference type="HOGENOM" id="CLU_1335636_0_0_3"/>
<dbReference type="AlphaFoldDB" id="K9UHX7"/>